<sequence>MNIRLILLFYAFQFLLSIHANGQDYNKELDKFYETYREKMKKDGKINSDKDFSIDGLLLRPAGENKGGKESSYWKNSSLRVLLLLKDNNGNDGYHNSRNYERVNNNFGRNIAAWIYGLFEIYNKGKKPSLTAAYDVYNQEKSFTERPFAIINIKKKVGKERVSDNEIKDYANAYCKEISKEICVLKPNVIICCGGKGGAVLNYAKDIILSKYSFDKKGSHGLIYYCKTRNLMLIRAYHPSFIASKDKMYTYLMEDFLECVSLLKKQSNNIENE</sequence>
<reference evidence="2 3" key="1">
    <citation type="submission" date="2018-09" db="EMBL/GenBank/DDBJ databases">
        <title>Murine metabolic-syndrome-specific gut microbial biobank.</title>
        <authorList>
            <person name="Liu C."/>
        </authorList>
    </citation>
    <scope>NUCLEOTIDE SEQUENCE [LARGE SCALE GENOMIC DNA]</scope>
    <source>
        <strain evidence="2 3">8-P5</strain>
    </source>
</reference>
<feature type="signal peptide" evidence="1">
    <location>
        <begin position="1"/>
        <end position="22"/>
    </location>
</feature>
<gene>
    <name evidence="2" type="ORF">D7V78_00585</name>
</gene>
<evidence type="ECO:0000256" key="1">
    <source>
        <dbReference type="SAM" id="SignalP"/>
    </source>
</evidence>
<feature type="chain" id="PRO_5018090798" description="Uracil-DNA glycosylase-like domain-containing protein" evidence="1">
    <location>
        <begin position="23"/>
        <end position="273"/>
    </location>
</feature>
<comment type="caution">
    <text evidence="2">The sequence shown here is derived from an EMBL/GenBank/DDBJ whole genome shotgun (WGS) entry which is preliminary data.</text>
</comment>
<dbReference type="Proteomes" id="UP000278164">
    <property type="component" value="Unassembled WGS sequence"/>
</dbReference>
<name>A0A3L7ZT93_PARDI</name>
<evidence type="ECO:0000313" key="2">
    <source>
        <dbReference type="EMBL" id="RLT75056.1"/>
    </source>
</evidence>
<proteinExistence type="predicted"/>
<keyword evidence="1" id="KW-0732">Signal</keyword>
<organism evidence="2 3">
    <name type="scientific">Parabacteroides distasonis</name>
    <dbReference type="NCBI Taxonomy" id="823"/>
    <lineage>
        <taxon>Bacteria</taxon>
        <taxon>Pseudomonadati</taxon>
        <taxon>Bacteroidota</taxon>
        <taxon>Bacteroidia</taxon>
        <taxon>Bacteroidales</taxon>
        <taxon>Tannerellaceae</taxon>
        <taxon>Parabacteroides</taxon>
    </lineage>
</organism>
<dbReference type="RefSeq" id="WP_121734546.1">
    <property type="nucleotide sequence ID" value="NZ_QXXG01000001.1"/>
</dbReference>
<dbReference type="EMBL" id="RAYI01000001">
    <property type="protein sequence ID" value="RLT75056.1"/>
    <property type="molecule type" value="Genomic_DNA"/>
</dbReference>
<evidence type="ECO:0000313" key="3">
    <source>
        <dbReference type="Proteomes" id="UP000278164"/>
    </source>
</evidence>
<protein>
    <recommendedName>
        <fullName evidence="4">Uracil-DNA glycosylase-like domain-containing protein</fullName>
    </recommendedName>
</protein>
<dbReference type="AlphaFoldDB" id="A0A3L7ZT93"/>
<evidence type="ECO:0008006" key="4">
    <source>
        <dbReference type="Google" id="ProtNLM"/>
    </source>
</evidence>
<accession>A0A3L7ZT93</accession>